<dbReference type="InterPro" id="IPR029962">
    <property type="entry name" value="TBL"/>
</dbReference>
<dbReference type="PANTHER" id="PTHR32285">
    <property type="entry name" value="PROTEIN TRICHOME BIREFRINGENCE-LIKE 9-RELATED"/>
    <property type="match status" value="1"/>
</dbReference>
<sequence length="407" mass="47019">SPNPIKLTPIKQKNSDDHHHHQKKSEDDHHQNKTEDDHQQKNSDDDHHQKQQLLIKPRKEIENCDLSKGSWIRDFNASRYTNSSCTTIPTSKNCFRHGREDQDFLNWRWKPEQCDVPRFDSKAFLEIVRGKTLAFIGDSVARNHMESLLCLLSQEDNQIDAYKDSEDRNRVWLFPDHDFTLKVMWTKFLVAGEERMVNGSGSGAFDLYLDRIDENWARELHSLDYIVISAAHWFFRPLHLHNGSDIIACVYCSEPNVTDKGVPFAIGMAYRAALNHINQASKLKGTVTVSRTFSPSHFENGFWNTGGNCNRTSPITEREVNYGSGDWEIRNKQVEEIQTVMRESQSGKKFDILDVTRVMLLRPDGHPGAHWGNKWMKGFNDCVHWCLPGPIDMWNDFLLAVLGRASR</sequence>
<keyword evidence="4" id="KW-0735">Signal-anchor</keyword>
<evidence type="ECO:0000256" key="3">
    <source>
        <dbReference type="ARBA" id="ARBA00022692"/>
    </source>
</evidence>
<organism evidence="10 11">
    <name type="scientific">Turnera subulata</name>
    <dbReference type="NCBI Taxonomy" id="218843"/>
    <lineage>
        <taxon>Eukaryota</taxon>
        <taxon>Viridiplantae</taxon>
        <taxon>Streptophyta</taxon>
        <taxon>Embryophyta</taxon>
        <taxon>Tracheophyta</taxon>
        <taxon>Spermatophyta</taxon>
        <taxon>Magnoliopsida</taxon>
        <taxon>eudicotyledons</taxon>
        <taxon>Gunneridae</taxon>
        <taxon>Pentapetalae</taxon>
        <taxon>rosids</taxon>
        <taxon>fabids</taxon>
        <taxon>Malpighiales</taxon>
        <taxon>Passifloraceae</taxon>
        <taxon>Turnera</taxon>
    </lineage>
</organism>
<evidence type="ECO:0000313" key="11">
    <source>
        <dbReference type="Proteomes" id="UP001141552"/>
    </source>
</evidence>
<dbReference type="Pfam" id="PF14416">
    <property type="entry name" value="PMR5N"/>
    <property type="match status" value="1"/>
</dbReference>
<keyword evidence="11" id="KW-1185">Reference proteome</keyword>
<evidence type="ECO:0000259" key="9">
    <source>
        <dbReference type="Pfam" id="PF14416"/>
    </source>
</evidence>
<dbReference type="EMBL" id="JAKUCV010003388">
    <property type="protein sequence ID" value="KAJ4839163.1"/>
    <property type="molecule type" value="Genomic_DNA"/>
</dbReference>
<dbReference type="GO" id="GO:0005794">
    <property type="term" value="C:Golgi apparatus"/>
    <property type="evidence" value="ECO:0007669"/>
    <property type="project" value="TreeGrafter"/>
</dbReference>
<dbReference type="GO" id="GO:0016413">
    <property type="term" value="F:O-acetyltransferase activity"/>
    <property type="evidence" value="ECO:0007669"/>
    <property type="project" value="InterPro"/>
</dbReference>
<comment type="caution">
    <text evidence="10">The sequence shown here is derived from an EMBL/GenBank/DDBJ whole genome shotgun (WGS) entry which is preliminary data.</text>
</comment>
<dbReference type="AlphaFoldDB" id="A0A9Q0FWI1"/>
<dbReference type="InterPro" id="IPR025846">
    <property type="entry name" value="TBL_N"/>
</dbReference>
<evidence type="ECO:0000256" key="5">
    <source>
        <dbReference type="ARBA" id="ARBA00022989"/>
    </source>
</evidence>
<dbReference type="OrthoDB" id="630188at2759"/>
<keyword evidence="3" id="KW-0812">Transmembrane</keyword>
<accession>A0A9Q0FWI1</accession>
<evidence type="ECO:0000256" key="1">
    <source>
        <dbReference type="ARBA" id="ARBA00004167"/>
    </source>
</evidence>
<proteinExistence type="inferred from homology"/>
<comment type="similarity">
    <text evidence="2">Belongs to the PC-esterase family. TBL subfamily.</text>
</comment>
<gene>
    <name evidence="10" type="ORF">Tsubulata_028396</name>
</gene>
<reference evidence="10" key="1">
    <citation type="submission" date="2022-02" db="EMBL/GenBank/DDBJ databases">
        <authorList>
            <person name="Henning P.M."/>
            <person name="McCubbin A.G."/>
            <person name="Shore J.S."/>
        </authorList>
    </citation>
    <scope>NUCLEOTIDE SEQUENCE</scope>
    <source>
        <strain evidence="10">F60SS</strain>
        <tissue evidence="10">Leaves</tissue>
    </source>
</reference>
<evidence type="ECO:0000313" key="10">
    <source>
        <dbReference type="EMBL" id="KAJ4839163.1"/>
    </source>
</evidence>
<dbReference type="PANTHER" id="PTHR32285:SF28">
    <property type="entry name" value="XYLOGLUCAN O-ACETYLTRANSFERASE 2"/>
    <property type="match status" value="1"/>
</dbReference>
<feature type="compositionally biased region" description="Basic and acidic residues" evidence="7">
    <location>
        <begin position="13"/>
        <end position="49"/>
    </location>
</feature>
<keyword evidence="6" id="KW-0472">Membrane</keyword>
<dbReference type="InterPro" id="IPR026057">
    <property type="entry name" value="TBL_C"/>
</dbReference>
<feature type="non-terminal residue" evidence="10">
    <location>
        <position position="407"/>
    </location>
</feature>
<name>A0A9Q0FWI1_9ROSI</name>
<comment type="subcellular location">
    <subcellularLocation>
        <location evidence="1">Membrane</location>
        <topology evidence="1">Single-pass membrane protein</topology>
    </subcellularLocation>
</comment>
<feature type="domain" description="Trichome birefringence-like N-terminal" evidence="9">
    <location>
        <begin position="62"/>
        <end position="115"/>
    </location>
</feature>
<evidence type="ECO:0000256" key="2">
    <source>
        <dbReference type="ARBA" id="ARBA00007727"/>
    </source>
</evidence>
<evidence type="ECO:0008006" key="12">
    <source>
        <dbReference type="Google" id="ProtNLM"/>
    </source>
</evidence>
<reference evidence="10" key="2">
    <citation type="journal article" date="2023" name="Plants (Basel)">
        <title>Annotation of the Turnera subulata (Passifloraceae) Draft Genome Reveals the S-Locus Evolved after the Divergence of Turneroideae from Passifloroideae in a Stepwise Manner.</title>
        <authorList>
            <person name="Henning P.M."/>
            <person name="Roalson E.H."/>
            <person name="Mir W."/>
            <person name="McCubbin A.G."/>
            <person name="Shore J.S."/>
        </authorList>
    </citation>
    <scope>NUCLEOTIDE SEQUENCE</scope>
    <source>
        <strain evidence="10">F60SS</strain>
    </source>
</reference>
<evidence type="ECO:0000259" key="8">
    <source>
        <dbReference type="Pfam" id="PF13839"/>
    </source>
</evidence>
<evidence type="ECO:0000256" key="6">
    <source>
        <dbReference type="ARBA" id="ARBA00023136"/>
    </source>
</evidence>
<feature type="domain" description="Trichome birefringence-like C-terminal" evidence="8">
    <location>
        <begin position="116"/>
        <end position="400"/>
    </location>
</feature>
<protein>
    <recommendedName>
        <fullName evidence="12">Trichome birefringence-like N-terminal domain-containing protein</fullName>
    </recommendedName>
</protein>
<evidence type="ECO:0000256" key="4">
    <source>
        <dbReference type="ARBA" id="ARBA00022968"/>
    </source>
</evidence>
<keyword evidence="5" id="KW-1133">Transmembrane helix</keyword>
<dbReference type="Proteomes" id="UP001141552">
    <property type="component" value="Unassembled WGS sequence"/>
</dbReference>
<evidence type="ECO:0000256" key="7">
    <source>
        <dbReference type="SAM" id="MobiDB-lite"/>
    </source>
</evidence>
<dbReference type="GO" id="GO:0016020">
    <property type="term" value="C:membrane"/>
    <property type="evidence" value="ECO:0007669"/>
    <property type="project" value="UniProtKB-SubCell"/>
</dbReference>
<feature type="region of interest" description="Disordered" evidence="7">
    <location>
        <begin position="1"/>
        <end position="58"/>
    </location>
</feature>
<dbReference type="Pfam" id="PF13839">
    <property type="entry name" value="PC-Esterase"/>
    <property type="match status" value="1"/>
</dbReference>